<dbReference type="Proteomes" id="UP000030759">
    <property type="component" value="Unassembled WGS sequence"/>
</dbReference>
<dbReference type="EMBL" id="KE667859">
    <property type="protein sequence ID" value="ERE84689.1"/>
    <property type="molecule type" value="Genomic_DNA"/>
</dbReference>
<reference evidence="2" key="1">
    <citation type="journal article" date="2013" name="Nat. Biotechnol.">
        <title>Chinese hamster genome sequenced from sorted chromosomes.</title>
        <authorList>
            <person name="Brinkrolf K."/>
            <person name="Rupp O."/>
            <person name="Laux H."/>
            <person name="Kollin F."/>
            <person name="Ernst W."/>
            <person name="Linke B."/>
            <person name="Kofler R."/>
            <person name="Romand S."/>
            <person name="Hesse F."/>
            <person name="Budach W.E."/>
            <person name="Galosy S."/>
            <person name="Muller D."/>
            <person name="Noll T."/>
            <person name="Wienberg J."/>
            <person name="Jostock T."/>
            <person name="Leonard M."/>
            <person name="Grillari J."/>
            <person name="Tauch A."/>
            <person name="Goesmann A."/>
            <person name="Helk B."/>
            <person name="Mott J.E."/>
            <person name="Puhler A."/>
            <person name="Borth N."/>
        </authorList>
    </citation>
    <scope>NUCLEOTIDE SEQUENCE [LARGE SCALE GENOMIC DNA]</scope>
    <source>
        <strain evidence="2">17A/GY</strain>
    </source>
</reference>
<accession>A0A061IEU0</accession>
<evidence type="ECO:0000313" key="1">
    <source>
        <dbReference type="EMBL" id="ERE84689.1"/>
    </source>
</evidence>
<organism evidence="1 2">
    <name type="scientific">Cricetulus griseus</name>
    <name type="common">Chinese hamster</name>
    <name type="synonym">Cricetulus barabensis griseus</name>
    <dbReference type="NCBI Taxonomy" id="10029"/>
    <lineage>
        <taxon>Eukaryota</taxon>
        <taxon>Metazoa</taxon>
        <taxon>Chordata</taxon>
        <taxon>Craniata</taxon>
        <taxon>Vertebrata</taxon>
        <taxon>Euteleostomi</taxon>
        <taxon>Mammalia</taxon>
        <taxon>Eutheria</taxon>
        <taxon>Euarchontoglires</taxon>
        <taxon>Glires</taxon>
        <taxon>Rodentia</taxon>
        <taxon>Myomorpha</taxon>
        <taxon>Muroidea</taxon>
        <taxon>Cricetidae</taxon>
        <taxon>Cricetinae</taxon>
        <taxon>Cricetulus</taxon>
    </lineage>
</organism>
<evidence type="ECO:0000313" key="2">
    <source>
        <dbReference type="Proteomes" id="UP000030759"/>
    </source>
</evidence>
<sequence length="66" mass="7808">MDGLWLLPSYDLERTLENGTRDAEKKIWILGAGEMSRSTLLFKRTWVQFPAPPWQLTTDYELRFFA</sequence>
<proteinExistence type="predicted"/>
<dbReference type="AlphaFoldDB" id="A0A061IEU0"/>
<protein>
    <submittedName>
        <fullName evidence="1">Uncharacterized protein</fullName>
    </submittedName>
</protein>
<name>A0A061IEU0_CRIGR</name>
<gene>
    <name evidence="1" type="ORF">H671_2g5762</name>
</gene>